<accession>A0A7W0DWC3</accession>
<dbReference type="InterPro" id="IPR016032">
    <property type="entry name" value="Sig_transdc_resp-reg_C-effctor"/>
</dbReference>
<dbReference type="EMBL" id="JACEHE010000050">
    <property type="protein sequence ID" value="MBA2951624.1"/>
    <property type="molecule type" value="Genomic_DNA"/>
</dbReference>
<gene>
    <name evidence="2" type="ORF">H1D24_39195</name>
</gene>
<dbReference type="GO" id="GO:0006355">
    <property type="term" value="P:regulation of DNA-templated transcription"/>
    <property type="evidence" value="ECO:0007669"/>
    <property type="project" value="InterPro"/>
</dbReference>
<comment type="caution">
    <text evidence="2">The sequence shown here is derived from an EMBL/GenBank/DDBJ whole genome shotgun (WGS) entry which is preliminary data.</text>
</comment>
<dbReference type="Proteomes" id="UP000545761">
    <property type="component" value="Unassembled WGS sequence"/>
</dbReference>
<name>A0A7W0DWC3_9ACTN</name>
<evidence type="ECO:0000259" key="1">
    <source>
        <dbReference type="SMART" id="SM00421"/>
    </source>
</evidence>
<dbReference type="InterPro" id="IPR036388">
    <property type="entry name" value="WH-like_DNA-bd_sf"/>
</dbReference>
<reference evidence="2 3" key="1">
    <citation type="submission" date="2020-07" db="EMBL/GenBank/DDBJ databases">
        <title>Streptomyces isolated from Indian soil.</title>
        <authorList>
            <person name="Mandal S."/>
            <person name="Maiti P.K."/>
        </authorList>
    </citation>
    <scope>NUCLEOTIDE SEQUENCE [LARGE SCALE GENOMIC DNA]</scope>
    <source>
        <strain evidence="2 3">PSKA28</strain>
    </source>
</reference>
<dbReference type="Gene3D" id="1.10.10.10">
    <property type="entry name" value="Winged helix-like DNA-binding domain superfamily/Winged helix DNA-binding domain"/>
    <property type="match status" value="1"/>
</dbReference>
<dbReference type="RefSeq" id="WP_181662536.1">
    <property type="nucleotide sequence ID" value="NZ_JACEHE010000050.1"/>
</dbReference>
<dbReference type="GO" id="GO:0003677">
    <property type="term" value="F:DNA binding"/>
    <property type="evidence" value="ECO:0007669"/>
    <property type="project" value="InterPro"/>
</dbReference>
<dbReference type="InterPro" id="IPR000792">
    <property type="entry name" value="Tscrpt_reg_LuxR_C"/>
</dbReference>
<proteinExistence type="predicted"/>
<evidence type="ECO:0000313" key="3">
    <source>
        <dbReference type="Proteomes" id="UP000545761"/>
    </source>
</evidence>
<protein>
    <recommendedName>
        <fullName evidence="1">HTH luxR-type domain-containing protein</fullName>
    </recommendedName>
</protein>
<dbReference type="AlphaFoldDB" id="A0A7W0DWC3"/>
<feature type="domain" description="HTH luxR-type" evidence="1">
    <location>
        <begin position="6"/>
        <end position="69"/>
    </location>
</feature>
<organism evidence="2 3">
    <name type="scientific">Streptomyces himalayensis subsp. himalayensis</name>
    <dbReference type="NCBI Taxonomy" id="2756131"/>
    <lineage>
        <taxon>Bacteria</taxon>
        <taxon>Bacillati</taxon>
        <taxon>Actinomycetota</taxon>
        <taxon>Actinomycetes</taxon>
        <taxon>Kitasatosporales</taxon>
        <taxon>Streptomycetaceae</taxon>
        <taxon>Streptomyces</taxon>
        <taxon>Streptomyces himalayensis</taxon>
    </lineage>
</organism>
<dbReference type="SMART" id="SM00421">
    <property type="entry name" value="HTH_LUXR"/>
    <property type="match status" value="1"/>
</dbReference>
<evidence type="ECO:0000313" key="2">
    <source>
        <dbReference type="EMBL" id="MBA2951624.1"/>
    </source>
</evidence>
<dbReference type="SUPFAM" id="SSF46894">
    <property type="entry name" value="C-terminal effector domain of the bipartite response regulators"/>
    <property type="match status" value="1"/>
</dbReference>
<sequence length="83" mass="9133">MRGPARMPLTPRQAQVLTAAADGAPLAEVARRLGTTRPQIAARLAEAYQRLDVTHLPRDERRAAAIRIARKRGLIPNQQRSAT</sequence>